<feature type="signal peptide" evidence="1">
    <location>
        <begin position="1"/>
        <end position="19"/>
    </location>
</feature>
<dbReference type="PANTHER" id="PTHR37685">
    <property type="entry name" value="GEO11136P1-RELATED"/>
    <property type="match status" value="1"/>
</dbReference>
<evidence type="ECO:0000313" key="3">
    <source>
        <dbReference type="Proteomes" id="UP000007266"/>
    </source>
</evidence>
<evidence type="ECO:0000313" key="2">
    <source>
        <dbReference type="EMBL" id="EFA01092.1"/>
    </source>
</evidence>
<dbReference type="AlphaFoldDB" id="D6WIT5"/>
<proteinExistence type="predicted"/>
<dbReference type="OrthoDB" id="8192785at2759"/>
<name>D6WIT5_TRICA</name>
<keyword evidence="1" id="KW-0732">Signal</keyword>
<dbReference type="InterPro" id="IPR031734">
    <property type="entry name" value="MBF2"/>
</dbReference>
<dbReference type="HOGENOM" id="CLU_1580544_0_0_1"/>
<keyword evidence="3" id="KW-1185">Reference proteome</keyword>
<dbReference type="PhylomeDB" id="D6WIT5"/>
<evidence type="ECO:0000256" key="1">
    <source>
        <dbReference type="SAM" id="SignalP"/>
    </source>
</evidence>
<dbReference type="EMBL" id="KQ971335">
    <property type="protein sequence ID" value="EFA01092.1"/>
    <property type="molecule type" value="Genomic_DNA"/>
</dbReference>
<dbReference type="STRING" id="7070.D6WIT5"/>
<protein>
    <submittedName>
        <fullName evidence="2">Uncharacterized protein</fullName>
    </submittedName>
</protein>
<gene>
    <name evidence="2" type="primary">AUGUSTUS-3.0.2_04015</name>
    <name evidence="2" type="ORF">TcasGA2_TC004015</name>
</gene>
<sequence length="169" mass="19544">MKILFALFALTALFVRSQSQFYIPVLYNISHPALNHTQWKPPALNNTQWKPPAFNQSHWGPPALNFTTLSGDVIIGQIGYLDRLLFNQIYYKPRRSWSGREKIIEYPKDMTGKHNYETINSIRIYNKFYDGLDSKAKILSGGVGSRFVKIKLSSKRNKGFKYLVQIFGH</sequence>
<dbReference type="InParanoid" id="D6WIT5"/>
<accession>D6WIT5</accession>
<reference evidence="2 3" key="1">
    <citation type="journal article" date="2008" name="Nature">
        <title>The genome of the model beetle and pest Tribolium castaneum.</title>
        <authorList>
            <consortium name="Tribolium Genome Sequencing Consortium"/>
            <person name="Richards S."/>
            <person name="Gibbs R.A."/>
            <person name="Weinstock G.M."/>
            <person name="Brown S.J."/>
            <person name="Denell R."/>
            <person name="Beeman R.W."/>
            <person name="Gibbs R."/>
            <person name="Beeman R.W."/>
            <person name="Brown S.J."/>
            <person name="Bucher G."/>
            <person name="Friedrich M."/>
            <person name="Grimmelikhuijzen C.J."/>
            <person name="Klingler M."/>
            <person name="Lorenzen M."/>
            <person name="Richards S."/>
            <person name="Roth S."/>
            <person name="Schroder R."/>
            <person name="Tautz D."/>
            <person name="Zdobnov E.M."/>
            <person name="Muzny D."/>
            <person name="Gibbs R.A."/>
            <person name="Weinstock G.M."/>
            <person name="Attaway T."/>
            <person name="Bell S."/>
            <person name="Buhay C.J."/>
            <person name="Chandrabose M.N."/>
            <person name="Chavez D."/>
            <person name="Clerk-Blankenburg K.P."/>
            <person name="Cree A."/>
            <person name="Dao M."/>
            <person name="Davis C."/>
            <person name="Chacko J."/>
            <person name="Dinh H."/>
            <person name="Dugan-Rocha S."/>
            <person name="Fowler G."/>
            <person name="Garner T.T."/>
            <person name="Garnes J."/>
            <person name="Gnirke A."/>
            <person name="Hawes A."/>
            <person name="Hernandez J."/>
            <person name="Hines S."/>
            <person name="Holder M."/>
            <person name="Hume J."/>
            <person name="Jhangiani S.N."/>
            <person name="Joshi V."/>
            <person name="Khan Z.M."/>
            <person name="Jackson L."/>
            <person name="Kovar C."/>
            <person name="Kowis A."/>
            <person name="Lee S."/>
            <person name="Lewis L.R."/>
            <person name="Margolis J."/>
            <person name="Morgan M."/>
            <person name="Nazareth L.V."/>
            <person name="Nguyen N."/>
            <person name="Okwuonu G."/>
            <person name="Parker D."/>
            <person name="Richards S."/>
            <person name="Ruiz S.J."/>
            <person name="Santibanez J."/>
            <person name="Savard J."/>
            <person name="Scherer S.E."/>
            <person name="Schneider B."/>
            <person name="Sodergren E."/>
            <person name="Tautz D."/>
            <person name="Vattahil S."/>
            <person name="Villasana D."/>
            <person name="White C.S."/>
            <person name="Wright R."/>
            <person name="Park Y."/>
            <person name="Beeman R.W."/>
            <person name="Lord J."/>
            <person name="Oppert B."/>
            <person name="Lorenzen M."/>
            <person name="Brown S."/>
            <person name="Wang L."/>
            <person name="Savard J."/>
            <person name="Tautz D."/>
            <person name="Richards S."/>
            <person name="Weinstock G."/>
            <person name="Gibbs R.A."/>
            <person name="Liu Y."/>
            <person name="Worley K."/>
            <person name="Weinstock G."/>
            <person name="Elsik C.G."/>
            <person name="Reese J.T."/>
            <person name="Elhaik E."/>
            <person name="Landan G."/>
            <person name="Graur D."/>
            <person name="Arensburger P."/>
            <person name="Atkinson P."/>
            <person name="Beeman R.W."/>
            <person name="Beidler J."/>
            <person name="Brown S.J."/>
            <person name="Demuth J.P."/>
            <person name="Drury D.W."/>
            <person name="Du Y.Z."/>
            <person name="Fujiwara H."/>
            <person name="Lorenzen M."/>
            <person name="Maselli V."/>
            <person name="Osanai M."/>
            <person name="Park Y."/>
            <person name="Robertson H.M."/>
            <person name="Tu Z."/>
            <person name="Wang J.J."/>
            <person name="Wang S."/>
            <person name="Richards S."/>
            <person name="Song H."/>
            <person name="Zhang L."/>
            <person name="Sodergren E."/>
            <person name="Werner D."/>
            <person name="Stanke M."/>
            <person name="Morgenstern B."/>
            <person name="Solovyev V."/>
            <person name="Kosarev P."/>
            <person name="Brown G."/>
            <person name="Chen H.C."/>
            <person name="Ermolaeva O."/>
            <person name="Hlavina W."/>
            <person name="Kapustin Y."/>
            <person name="Kiryutin B."/>
            <person name="Kitts P."/>
            <person name="Maglott D."/>
            <person name="Pruitt K."/>
            <person name="Sapojnikov V."/>
            <person name="Souvorov A."/>
            <person name="Mackey A.J."/>
            <person name="Waterhouse R.M."/>
            <person name="Wyder S."/>
            <person name="Zdobnov E.M."/>
            <person name="Zdobnov E.M."/>
            <person name="Wyder S."/>
            <person name="Kriventseva E.V."/>
            <person name="Kadowaki T."/>
            <person name="Bork P."/>
            <person name="Aranda M."/>
            <person name="Bao R."/>
            <person name="Beermann A."/>
            <person name="Berns N."/>
            <person name="Bolognesi R."/>
            <person name="Bonneton F."/>
            <person name="Bopp D."/>
            <person name="Brown S.J."/>
            <person name="Bucher G."/>
            <person name="Butts T."/>
            <person name="Chaumot A."/>
            <person name="Denell R.E."/>
            <person name="Ferrier D.E."/>
            <person name="Friedrich M."/>
            <person name="Gordon C.M."/>
            <person name="Jindra M."/>
            <person name="Klingler M."/>
            <person name="Lan Q."/>
            <person name="Lattorff H.M."/>
            <person name="Laudet V."/>
            <person name="von Levetsow C."/>
            <person name="Liu Z."/>
            <person name="Lutz R."/>
            <person name="Lynch J.A."/>
            <person name="da Fonseca R.N."/>
            <person name="Posnien N."/>
            <person name="Reuter R."/>
            <person name="Roth S."/>
            <person name="Savard J."/>
            <person name="Schinko J.B."/>
            <person name="Schmitt C."/>
            <person name="Schoppmeier M."/>
            <person name="Schroder R."/>
            <person name="Shippy T.D."/>
            <person name="Simonnet F."/>
            <person name="Marques-Souza H."/>
            <person name="Tautz D."/>
            <person name="Tomoyasu Y."/>
            <person name="Trauner J."/>
            <person name="Van der Zee M."/>
            <person name="Vervoort M."/>
            <person name="Wittkopp N."/>
            <person name="Wimmer E.A."/>
            <person name="Yang X."/>
            <person name="Jones A.K."/>
            <person name="Sattelle D.B."/>
            <person name="Ebert P.R."/>
            <person name="Nelson D."/>
            <person name="Scott J.G."/>
            <person name="Beeman R.W."/>
            <person name="Muthukrishnan S."/>
            <person name="Kramer K.J."/>
            <person name="Arakane Y."/>
            <person name="Beeman R.W."/>
            <person name="Zhu Q."/>
            <person name="Hogenkamp D."/>
            <person name="Dixit R."/>
            <person name="Oppert B."/>
            <person name="Jiang H."/>
            <person name="Zou Z."/>
            <person name="Marshall J."/>
            <person name="Elpidina E."/>
            <person name="Vinokurov K."/>
            <person name="Oppert C."/>
            <person name="Zou Z."/>
            <person name="Evans J."/>
            <person name="Lu Z."/>
            <person name="Zhao P."/>
            <person name="Sumathipala N."/>
            <person name="Altincicek B."/>
            <person name="Vilcinskas A."/>
            <person name="Williams M."/>
            <person name="Hultmark D."/>
            <person name="Hetru C."/>
            <person name="Jiang H."/>
            <person name="Grimmelikhuijzen C.J."/>
            <person name="Hauser F."/>
            <person name="Cazzamali G."/>
            <person name="Williamson M."/>
            <person name="Park Y."/>
            <person name="Li B."/>
            <person name="Tanaka Y."/>
            <person name="Predel R."/>
            <person name="Neupert S."/>
            <person name="Schachtner J."/>
            <person name="Verleyen P."/>
            <person name="Raible F."/>
            <person name="Bork P."/>
            <person name="Friedrich M."/>
            <person name="Walden K.K."/>
            <person name="Robertson H.M."/>
            <person name="Angeli S."/>
            <person name="Foret S."/>
            <person name="Bucher G."/>
            <person name="Schuetz S."/>
            <person name="Maleszka R."/>
            <person name="Wimmer E.A."/>
            <person name="Beeman R.W."/>
            <person name="Lorenzen M."/>
            <person name="Tomoyasu Y."/>
            <person name="Miller S.C."/>
            <person name="Grossmann D."/>
            <person name="Bucher G."/>
        </authorList>
    </citation>
    <scope>NUCLEOTIDE SEQUENCE [LARGE SCALE GENOMIC DNA]</scope>
    <source>
        <strain evidence="2 3">Georgia GA2</strain>
    </source>
</reference>
<organism evidence="2 3">
    <name type="scientific">Tribolium castaneum</name>
    <name type="common">Red flour beetle</name>
    <dbReference type="NCBI Taxonomy" id="7070"/>
    <lineage>
        <taxon>Eukaryota</taxon>
        <taxon>Metazoa</taxon>
        <taxon>Ecdysozoa</taxon>
        <taxon>Arthropoda</taxon>
        <taxon>Hexapoda</taxon>
        <taxon>Insecta</taxon>
        <taxon>Pterygota</taxon>
        <taxon>Neoptera</taxon>
        <taxon>Endopterygota</taxon>
        <taxon>Coleoptera</taxon>
        <taxon>Polyphaga</taxon>
        <taxon>Cucujiformia</taxon>
        <taxon>Tenebrionidae</taxon>
        <taxon>Tenebrionidae incertae sedis</taxon>
        <taxon>Tribolium</taxon>
    </lineage>
</organism>
<feature type="chain" id="PRO_5003089438" evidence="1">
    <location>
        <begin position="20"/>
        <end position="169"/>
    </location>
</feature>
<reference evidence="2 3" key="2">
    <citation type="journal article" date="2010" name="Nucleic Acids Res.">
        <title>BeetleBase in 2010: revisions to provide comprehensive genomic information for Tribolium castaneum.</title>
        <authorList>
            <person name="Kim H.S."/>
            <person name="Murphy T."/>
            <person name="Xia J."/>
            <person name="Caragea D."/>
            <person name="Park Y."/>
            <person name="Beeman R.W."/>
            <person name="Lorenzen M.D."/>
            <person name="Butcher S."/>
            <person name="Manak J.R."/>
            <person name="Brown S.J."/>
        </authorList>
    </citation>
    <scope>GENOME REANNOTATION</scope>
    <source>
        <strain evidence="2 3">Georgia GA2</strain>
    </source>
</reference>
<dbReference type="Pfam" id="PF15868">
    <property type="entry name" value="MBF2"/>
    <property type="match status" value="1"/>
</dbReference>
<dbReference type="KEGG" id="tca:655848"/>
<dbReference type="Proteomes" id="UP000007266">
    <property type="component" value="Linkage group 3"/>
</dbReference>
<dbReference type="PANTHER" id="PTHR37685:SF1">
    <property type="entry name" value="GEO11136P1-RELATED"/>
    <property type="match status" value="1"/>
</dbReference>